<accession>B1HQ20</accession>
<name>B1HQ20_LYSSC</name>
<dbReference type="KEGG" id="lsp:Bsph_3152"/>
<dbReference type="Proteomes" id="UP000002164">
    <property type="component" value="Chromosome"/>
</dbReference>
<reference evidence="1 2" key="1">
    <citation type="journal article" date="2008" name="J. Bacteriol.">
        <title>Complete genome sequence of the mosquitocidal bacterium Bacillus sphaericus C3-41 and comparison with those of closely related Bacillus species.</title>
        <authorList>
            <person name="Hu X."/>
            <person name="Fan W."/>
            <person name="Han B."/>
            <person name="Liu H."/>
            <person name="Zheng D."/>
            <person name="Li Q."/>
            <person name="Dong W."/>
            <person name="Yan J."/>
            <person name="Gao M."/>
            <person name="Berry C."/>
            <person name="Yuan Z."/>
        </authorList>
    </citation>
    <scope>NUCLEOTIDE SEQUENCE [LARGE SCALE GENOMIC DNA]</scope>
    <source>
        <strain evidence="1 2">C3-41</strain>
    </source>
</reference>
<proteinExistence type="predicted"/>
<gene>
    <name evidence="1" type="ordered locus">Bsph_3152</name>
</gene>
<organism evidence="1 2">
    <name type="scientific">Lysinibacillus sphaericus (strain C3-41)</name>
    <dbReference type="NCBI Taxonomy" id="444177"/>
    <lineage>
        <taxon>Bacteria</taxon>
        <taxon>Bacillati</taxon>
        <taxon>Bacillota</taxon>
        <taxon>Bacilli</taxon>
        <taxon>Bacillales</taxon>
        <taxon>Bacillaceae</taxon>
        <taxon>Lysinibacillus</taxon>
    </lineage>
</organism>
<evidence type="ECO:0000313" key="2">
    <source>
        <dbReference type="Proteomes" id="UP000002164"/>
    </source>
</evidence>
<dbReference type="HOGENOM" id="CLU_3272409_0_0_9"/>
<dbReference type="EnsemblBacteria" id="ACA40663">
    <property type="protein sequence ID" value="ACA40663"/>
    <property type="gene ID" value="Bsph_3152"/>
</dbReference>
<dbReference type="EMBL" id="CP000817">
    <property type="protein sequence ID" value="ACA40663.1"/>
    <property type="molecule type" value="Genomic_DNA"/>
</dbReference>
<protein>
    <submittedName>
        <fullName evidence="1">Uncharacterized protein</fullName>
    </submittedName>
</protein>
<evidence type="ECO:0000313" key="1">
    <source>
        <dbReference type="EMBL" id="ACA40663.1"/>
    </source>
</evidence>
<dbReference type="AlphaFoldDB" id="B1HQ20"/>
<sequence>MKKSFSVEESNILEKVKIPKSYVSRLWLMVVAKYFSKWRNVFAIKKK</sequence>